<feature type="transmembrane region" description="Helical" evidence="5">
    <location>
        <begin position="39"/>
        <end position="56"/>
    </location>
</feature>
<accession>A0A430B697</accession>
<evidence type="ECO:0000256" key="5">
    <source>
        <dbReference type="SAM" id="Phobius"/>
    </source>
</evidence>
<gene>
    <name evidence="7" type="ORF">CBF28_05190</name>
</gene>
<dbReference type="AlphaFoldDB" id="A0A430B697"/>
<dbReference type="InterPro" id="IPR007267">
    <property type="entry name" value="GtrA_DPMS_TM"/>
</dbReference>
<feature type="transmembrane region" description="Helical" evidence="5">
    <location>
        <begin position="139"/>
        <end position="156"/>
    </location>
</feature>
<evidence type="ECO:0000313" key="8">
    <source>
        <dbReference type="Proteomes" id="UP000288028"/>
    </source>
</evidence>
<keyword evidence="8" id="KW-1185">Reference proteome</keyword>
<protein>
    <recommendedName>
        <fullName evidence="6">GtrA/DPMS transmembrane domain-containing protein</fullName>
    </recommendedName>
</protein>
<keyword evidence="4 5" id="KW-0472">Membrane</keyword>
<keyword evidence="2 5" id="KW-0812">Transmembrane</keyword>
<evidence type="ECO:0000256" key="3">
    <source>
        <dbReference type="ARBA" id="ARBA00022989"/>
    </source>
</evidence>
<dbReference type="Proteomes" id="UP000288028">
    <property type="component" value="Unassembled WGS sequence"/>
</dbReference>
<sequence>MRNLINRKEFLLYTIAGTTGTFIYFFARFTSKGLTDSVLIPVIVGQICAIVFSFFANKFFVFKNTGTGFKKACHQFFEFCIGRALVFLLDLGIAFFFVDKYGRFWINHLGLRYINYQNAFFANPMFARFIGSEKLLNEFIFTVISQVLATIINYFFSKKIVFKIQKSQEAIAS</sequence>
<dbReference type="OrthoDB" id="2199627at2"/>
<dbReference type="GO" id="GO:0016020">
    <property type="term" value="C:membrane"/>
    <property type="evidence" value="ECO:0007669"/>
    <property type="project" value="UniProtKB-SubCell"/>
</dbReference>
<evidence type="ECO:0000259" key="6">
    <source>
        <dbReference type="Pfam" id="PF04138"/>
    </source>
</evidence>
<evidence type="ECO:0000256" key="4">
    <source>
        <dbReference type="ARBA" id="ARBA00023136"/>
    </source>
</evidence>
<dbReference type="EMBL" id="NGKB01000004">
    <property type="protein sequence ID" value="RSU15829.1"/>
    <property type="molecule type" value="Genomic_DNA"/>
</dbReference>
<dbReference type="Pfam" id="PF04138">
    <property type="entry name" value="GtrA_DPMS_TM"/>
    <property type="match status" value="1"/>
</dbReference>
<dbReference type="GO" id="GO:0000271">
    <property type="term" value="P:polysaccharide biosynthetic process"/>
    <property type="evidence" value="ECO:0007669"/>
    <property type="project" value="InterPro"/>
</dbReference>
<reference evidence="7 8" key="1">
    <citation type="submission" date="2017-05" db="EMBL/GenBank/DDBJ databases">
        <title>Vagococcus spp. assemblies.</title>
        <authorList>
            <person name="Gulvik C.A."/>
        </authorList>
    </citation>
    <scope>NUCLEOTIDE SEQUENCE [LARGE SCALE GENOMIC DNA]</scope>
    <source>
        <strain evidence="7 8">SS1714</strain>
    </source>
</reference>
<evidence type="ECO:0000313" key="7">
    <source>
        <dbReference type="EMBL" id="RSU15829.1"/>
    </source>
</evidence>
<comment type="caution">
    <text evidence="7">The sequence shown here is derived from an EMBL/GenBank/DDBJ whole genome shotgun (WGS) entry which is preliminary data.</text>
</comment>
<evidence type="ECO:0000256" key="1">
    <source>
        <dbReference type="ARBA" id="ARBA00004141"/>
    </source>
</evidence>
<proteinExistence type="predicted"/>
<comment type="subcellular location">
    <subcellularLocation>
        <location evidence="1">Membrane</location>
        <topology evidence="1">Multi-pass membrane protein</topology>
    </subcellularLocation>
</comment>
<feature type="transmembrane region" description="Helical" evidence="5">
    <location>
        <begin position="10"/>
        <end position="27"/>
    </location>
</feature>
<feature type="domain" description="GtrA/DPMS transmembrane" evidence="6">
    <location>
        <begin position="13"/>
        <end position="162"/>
    </location>
</feature>
<name>A0A430B697_9ENTE</name>
<feature type="transmembrane region" description="Helical" evidence="5">
    <location>
        <begin position="76"/>
        <end position="98"/>
    </location>
</feature>
<organism evidence="7 8">
    <name type="scientific">Vagococcus carniphilus</name>
    <dbReference type="NCBI Taxonomy" id="218144"/>
    <lineage>
        <taxon>Bacteria</taxon>
        <taxon>Bacillati</taxon>
        <taxon>Bacillota</taxon>
        <taxon>Bacilli</taxon>
        <taxon>Lactobacillales</taxon>
        <taxon>Enterococcaceae</taxon>
        <taxon>Vagococcus</taxon>
    </lineage>
</organism>
<keyword evidence="3 5" id="KW-1133">Transmembrane helix</keyword>
<evidence type="ECO:0000256" key="2">
    <source>
        <dbReference type="ARBA" id="ARBA00022692"/>
    </source>
</evidence>